<keyword evidence="3" id="KW-1185">Reference proteome</keyword>
<dbReference type="EMBL" id="CP015449">
    <property type="protein sequence ID" value="AWH91882.1"/>
    <property type="molecule type" value="Genomic_DNA"/>
</dbReference>
<name>A0A2S1R6I3_9ACTN</name>
<dbReference type="Pfam" id="PF13338">
    <property type="entry name" value="AbiEi_4"/>
    <property type="match status" value="1"/>
</dbReference>
<evidence type="ECO:0000259" key="1">
    <source>
        <dbReference type="Pfam" id="PF13338"/>
    </source>
</evidence>
<sequence>MSTEDLAMATFDDLRALLHTTEQLMAAGFSTQSLGRAVASGDLIRLRPGFYVERSTRELGREERHLLMVLAADRALGCPVFTHWSAALVLGLPGWDLPLGTVSLSRVGHAQRSRTTRLTRHDVTPLAEDDIDVVDGLRVTRPERTIVDVARTCAVPASVAVADAAFKAEAVTAASVDDALSRAAGRSGVKRARAALARVDARSESVAETRSRLIFEDYGLPEPQTQVDIFDAHGHFVARVDFLWPELGLIGECDGFGKYLDGADAAEARRRLGVEKDRDAALMALGYRVLHWRWADLDRPRLLAQRLRCVMYPAVA</sequence>
<protein>
    <recommendedName>
        <fullName evidence="1">AbiEi antitoxin N-terminal domain-containing protein</fullName>
    </recommendedName>
</protein>
<evidence type="ECO:0000313" key="3">
    <source>
        <dbReference type="Proteomes" id="UP000244928"/>
    </source>
</evidence>
<dbReference type="AlphaFoldDB" id="A0A2S1R6I3"/>
<accession>A0A2S1R6I3</accession>
<dbReference type="InterPro" id="IPR025159">
    <property type="entry name" value="AbiEi_N"/>
</dbReference>
<dbReference type="KEGG" id="dlu:A6035_06590"/>
<proteinExistence type="predicted"/>
<organism evidence="2 3">
    <name type="scientific">Dietzia lutea</name>
    <dbReference type="NCBI Taxonomy" id="546160"/>
    <lineage>
        <taxon>Bacteria</taxon>
        <taxon>Bacillati</taxon>
        <taxon>Actinomycetota</taxon>
        <taxon>Actinomycetes</taxon>
        <taxon>Mycobacteriales</taxon>
        <taxon>Dietziaceae</taxon>
        <taxon>Dietzia</taxon>
    </lineage>
</organism>
<dbReference type="OrthoDB" id="5517693at2"/>
<dbReference type="Proteomes" id="UP000244928">
    <property type="component" value="Chromosome"/>
</dbReference>
<reference evidence="2 3" key="1">
    <citation type="submission" date="2016-04" db="EMBL/GenBank/DDBJ databases">
        <title>Complete genome sequence of Dietzia lutea YIM 80766T, a strain isolated from desert soil in Egypt.</title>
        <authorList>
            <person name="Zhao J."/>
            <person name="Hu B."/>
            <person name="Geng S."/>
            <person name="Nie Y."/>
            <person name="Tang Y."/>
        </authorList>
    </citation>
    <scope>NUCLEOTIDE SEQUENCE [LARGE SCALE GENOMIC DNA]</scope>
    <source>
        <strain evidence="2 3">YIM 80766</strain>
    </source>
</reference>
<dbReference type="RefSeq" id="WP_108847142.1">
    <property type="nucleotide sequence ID" value="NZ_LMTH01000100.1"/>
</dbReference>
<feature type="domain" description="AbiEi antitoxin N-terminal" evidence="1">
    <location>
        <begin position="20"/>
        <end position="52"/>
    </location>
</feature>
<gene>
    <name evidence="2" type="ORF">A6035_06590</name>
</gene>
<evidence type="ECO:0000313" key="2">
    <source>
        <dbReference type="EMBL" id="AWH91882.1"/>
    </source>
</evidence>